<keyword evidence="1" id="KW-1133">Transmembrane helix</keyword>
<feature type="transmembrane region" description="Helical" evidence="1">
    <location>
        <begin position="21"/>
        <end position="41"/>
    </location>
</feature>
<dbReference type="BioCyc" id="RCHA213810:RUM_RS06775-MONOMER"/>
<evidence type="ECO:0008006" key="4">
    <source>
        <dbReference type="Google" id="ProtNLM"/>
    </source>
</evidence>
<feature type="transmembrane region" description="Helical" evidence="1">
    <location>
        <begin position="342"/>
        <end position="363"/>
    </location>
</feature>
<gene>
    <name evidence="2" type="ordered locus">RUM_13920</name>
</gene>
<proteinExistence type="predicted"/>
<keyword evidence="3" id="KW-1185">Reference proteome</keyword>
<dbReference type="AlphaFoldDB" id="D4LD10"/>
<dbReference type="GeneID" id="83156124"/>
<organism evidence="2 3">
    <name type="scientific">Ruminococcus champanellensis (strain DSM 18848 / JCM 17042 / KCTC 15320 / 18P13)</name>
    <dbReference type="NCBI Taxonomy" id="213810"/>
    <lineage>
        <taxon>Bacteria</taxon>
        <taxon>Bacillati</taxon>
        <taxon>Bacillota</taxon>
        <taxon>Clostridia</taxon>
        <taxon>Eubacteriales</taxon>
        <taxon>Oscillospiraceae</taxon>
        <taxon>Ruminococcus</taxon>
    </lineage>
</organism>
<dbReference type="RefSeq" id="WP_015558412.1">
    <property type="nucleotide sequence ID" value="NC_021039.1"/>
</dbReference>
<evidence type="ECO:0000313" key="3">
    <source>
        <dbReference type="Proteomes" id="UP000007054"/>
    </source>
</evidence>
<keyword evidence="1" id="KW-0812">Transmembrane</keyword>
<dbReference type="EMBL" id="FP929052">
    <property type="protein sequence ID" value="CBL17505.1"/>
    <property type="molecule type" value="Genomic_DNA"/>
</dbReference>
<dbReference type="OrthoDB" id="2086732at2"/>
<feature type="transmembrane region" description="Helical" evidence="1">
    <location>
        <begin position="383"/>
        <end position="404"/>
    </location>
</feature>
<dbReference type="STRING" id="213810.RUM_13920"/>
<sequence>MIQLRLALRECKKEWPKHIPMVLQMACILFLTIVSVSTVIYRFSYFLPFANYWKHDGFVFYADTVQMYEEDFYQEMTGVTDVALSYRYTGLKLSIDNPLIYSDKLLERYTPPLKSGKLVLSDPADPLPNVLVNESSGYRVGDEIRFYQIQYEYTYDDEGNVTDSREKEPTESDYQSLRVSGVYGDNTKLLLMNGGAVDSELADYRTIYNDISSLQSGGCTILMSESEAKKYWNNQEHYAVFGIGMVMYEDGLDSSVKRANLEAFTAKNVGQNWTLNNRDLYKDSHTYCFQQVYTMMPFMIGILILFFLSMISVNSVSAVRKLRTYTIYRVCGMPWGKCLSIAAYKSLLITAAAGILCGLLMLLKERFNLFSNFLVSFGWMQGLFCLLFLLLNMGIAVLISAVVLRHAQINQLLHET</sequence>
<reference evidence="2" key="2">
    <citation type="submission" date="2010-03" db="EMBL/GenBank/DDBJ databases">
        <authorList>
            <person name="Pajon A."/>
        </authorList>
    </citation>
    <scope>NUCLEOTIDE SEQUENCE</scope>
    <source>
        <strain evidence="2">Type strain: 18P13</strain>
    </source>
</reference>
<feature type="transmembrane region" description="Helical" evidence="1">
    <location>
        <begin position="292"/>
        <end position="313"/>
    </location>
</feature>
<dbReference type="HOGENOM" id="CLU_632960_0_0_9"/>
<dbReference type="Proteomes" id="UP000007054">
    <property type="component" value="Chromosome"/>
</dbReference>
<evidence type="ECO:0000256" key="1">
    <source>
        <dbReference type="SAM" id="Phobius"/>
    </source>
</evidence>
<dbReference type="KEGG" id="rch:RUM_13920"/>
<accession>D4LD10</accession>
<protein>
    <recommendedName>
        <fullName evidence="4">ABC-type transport system, involved in lipoprotein release, permease component</fullName>
    </recommendedName>
</protein>
<keyword evidence="1" id="KW-0472">Membrane</keyword>
<dbReference type="PATRIC" id="fig|213810.4.peg.1288"/>
<evidence type="ECO:0000313" key="2">
    <source>
        <dbReference type="EMBL" id="CBL17505.1"/>
    </source>
</evidence>
<name>D4LD10_RUMC1</name>
<reference evidence="2" key="1">
    <citation type="submission" date="2010-03" db="EMBL/GenBank/DDBJ databases">
        <title>The genome sequence of Ruminococcus sp. 18P13.</title>
        <authorList>
            <consortium name="metaHIT consortium -- http://www.metahit.eu/"/>
            <person name="Pajon A."/>
            <person name="Turner K."/>
            <person name="Parkhill J."/>
            <person name="Bernalier A."/>
        </authorList>
    </citation>
    <scope>NUCLEOTIDE SEQUENCE [LARGE SCALE GENOMIC DNA]</scope>
    <source>
        <strain evidence="2">Type strain: 18P13</strain>
    </source>
</reference>